<feature type="non-terminal residue" evidence="1">
    <location>
        <position position="28"/>
    </location>
</feature>
<reference evidence="1" key="1">
    <citation type="submission" date="2022-03" db="EMBL/GenBank/DDBJ databases">
        <title>Draft genome sequence of Aduncisulcus paluster, a free-living microaerophilic Fornicata.</title>
        <authorList>
            <person name="Yuyama I."/>
            <person name="Kume K."/>
            <person name="Tamura T."/>
            <person name="Inagaki Y."/>
            <person name="Hashimoto T."/>
        </authorList>
    </citation>
    <scope>NUCLEOTIDE SEQUENCE</scope>
    <source>
        <strain evidence="1">NY0171</strain>
    </source>
</reference>
<keyword evidence="2" id="KW-1185">Reference proteome</keyword>
<organism evidence="1 2">
    <name type="scientific">Aduncisulcus paluster</name>
    <dbReference type="NCBI Taxonomy" id="2918883"/>
    <lineage>
        <taxon>Eukaryota</taxon>
        <taxon>Metamonada</taxon>
        <taxon>Carpediemonas-like organisms</taxon>
        <taxon>Aduncisulcus</taxon>
    </lineage>
</organism>
<dbReference type="Proteomes" id="UP001057375">
    <property type="component" value="Unassembled WGS sequence"/>
</dbReference>
<comment type="caution">
    <text evidence="1">The sequence shown here is derived from an EMBL/GenBank/DDBJ whole genome shotgun (WGS) entry which is preliminary data.</text>
</comment>
<dbReference type="EMBL" id="BQXS01005366">
    <property type="protein sequence ID" value="GKT37863.1"/>
    <property type="molecule type" value="Genomic_DNA"/>
</dbReference>
<name>A0ABQ5KZL9_9EUKA</name>
<evidence type="ECO:0000313" key="2">
    <source>
        <dbReference type="Proteomes" id="UP001057375"/>
    </source>
</evidence>
<evidence type="ECO:0000313" key="1">
    <source>
        <dbReference type="EMBL" id="GKT37863.1"/>
    </source>
</evidence>
<accession>A0ABQ5KZL9</accession>
<gene>
    <name evidence="1" type="ORF">ADUPG1_003801</name>
</gene>
<proteinExistence type="predicted"/>
<protein>
    <submittedName>
        <fullName evidence="1">Uncharacterized protein</fullName>
    </submittedName>
</protein>
<sequence length="28" mass="3024">MHFKVCSKGITSDVMAERGKPLGTSESQ</sequence>